<evidence type="ECO:0000256" key="1">
    <source>
        <dbReference type="SAM" id="SignalP"/>
    </source>
</evidence>
<feature type="chain" id="PRO_5046596373" evidence="1">
    <location>
        <begin position="20"/>
        <end position="378"/>
    </location>
</feature>
<name>A0ABW1ENN1_9BACT</name>
<evidence type="ECO:0000259" key="2">
    <source>
        <dbReference type="PROSITE" id="PS51352"/>
    </source>
</evidence>
<dbReference type="PANTHER" id="PTHR43640">
    <property type="entry name" value="OS07G0260300 PROTEIN"/>
    <property type="match status" value="1"/>
</dbReference>
<protein>
    <submittedName>
        <fullName evidence="3">Redoxin domain-containing protein</fullName>
    </submittedName>
</protein>
<dbReference type="PROSITE" id="PS51352">
    <property type="entry name" value="THIOREDOXIN_2"/>
    <property type="match status" value="2"/>
</dbReference>
<dbReference type="RefSeq" id="WP_263341869.1">
    <property type="nucleotide sequence ID" value="NZ_JAGSYH010000008.1"/>
</dbReference>
<dbReference type="Proteomes" id="UP001596091">
    <property type="component" value="Unassembled WGS sequence"/>
</dbReference>
<sequence>MRRWLQFLVLLLVAPACVAAASHPILPIGSPAPDFSLPGVDGKMHRLSDYASSPVLAVVFTCNHCPIAQMYEQRIQKLYDDYKNKGVAVVAIEPNDPKAIRIDELDSSDMSDTLAEMKLRVAYKHLTYPYLYDGDTQQVTRAYGPQATPHVFLFDQQRHLRYEGRFDDNFRIEKVKSNDARNAIDALLANKQIAVTHTGVFGCTTKWSEKQAGSEAALQKIDAQPVTLDMVSKAGLAKLRSNPTHQLMLIDFWATWCGSCIAEFSDLQDTLRMYQDRDFSLVTVSANTPDERAAVLKFLEKKHATSKNLLFDTDDTTGHQTAFDPKWDSAVPYTVLLSADGKVLYKELGTANMLELRRTILANLPAAYIGFKQYWQGH</sequence>
<dbReference type="SUPFAM" id="SSF52833">
    <property type="entry name" value="Thioredoxin-like"/>
    <property type="match status" value="2"/>
</dbReference>
<proteinExistence type="predicted"/>
<dbReference type="Gene3D" id="3.40.30.10">
    <property type="entry name" value="Glutaredoxin"/>
    <property type="match status" value="2"/>
</dbReference>
<dbReference type="PANTHER" id="PTHR43640:SF1">
    <property type="entry name" value="THIOREDOXIN-DEPENDENT PEROXIREDOXIN"/>
    <property type="match status" value="1"/>
</dbReference>
<comment type="caution">
    <text evidence="3">The sequence shown here is derived from an EMBL/GenBank/DDBJ whole genome shotgun (WGS) entry which is preliminary data.</text>
</comment>
<feature type="domain" description="Thioredoxin" evidence="2">
    <location>
        <begin position="26"/>
        <end position="189"/>
    </location>
</feature>
<dbReference type="InterPro" id="IPR000866">
    <property type="entry name" value="AhpC/TSA"/>
</dbReference>
<dbReference type="Pfam" id="PF08534">
    <property type="entry name" value="Redoxin"/>
    <property type="match status" value="1"/>
</dbReference>
<feature type="signal peptide" evidence="1">
    <location>
        <begin position="1"/>
        <end position="19"/>
    </location>
</feature>
<dbReference type="InterPro" id="IPR036249">
    <property type="entry name" value="Thioredoxin-like_sf"/>
</dbReference>
<evidence type="ECO:0000313" key="4">
    <source>
        <dbReference type="Proteomes" id="UP001596091"/>
    </source>
</evidence>
<reference evidence="4" key="1">
    <citation type="journal article" date="2019" name="Int. J. Syst. Evol. Microbiol.">
        <title>The Global Catalogue of Microorganisms (GCM) 10K type strain sequencing project: providing services to taxonomists for standard genome sequencing and annotation.</title>
        <authorList>
            <consortium name="The Broad Institute Genomics Platform"/>
            <consortium name="The Broad Institute Genome Sequencing Center for Infectious Disease"/>
            <person name="Wu L."/>
            <person name="Ma J."/>
        </authorList>
    </citation>
    <scope>NUCLEOTIDE SEQUENCE [LARGE SCALE GENOMIC DNA]</scope>
    <source>
        <strain evidence="4">JCM 4087</strain>
    </source>
</reference>
<dbReference type="InterPro" id="IPR013740">
    <property type="entry name" value="Redoxin"/>
</dbReference>
<gene>
    <name evidence="3" type="ORF">ACFPT7_24335</name>
</gene>
<evidence type="ECO:0000313" key="3">
    <source>
        <dbReference type="EMBL" id="MFC5865456.1"/>
    </source>
</evidence>
<feature type="domain" description="Thioredoxin" evidence="2">
    <location>
        <begin position="207"/>
        <end position="365"/>
    </location>
</feature>
<dbReference type="InterPro" id="IPR047262">
    <property type="entry name" value="PRX-like1"/>
</dbReference>
<organism evidence="3 4">
    <name type="scientific">Acidicapsa dinghuensis</name>
    <dbReference type="NCBI Taxonomy" id="2218256"/>
    <lineage>
        <taxon>Bacteria</taxon>
        <taxon>Pseudomonadati</taxon>
        <taxon>Acidobacteriota</taxon>
        <taxon>Terriglobia</taxon>
        <taxon>Terriglobales</taxon>
        <taxon>Acidobacteriaceae</taxon>
        <taxon>Acidicapsa</taxon>
    </lineage>
</organism>
<accession>A0ABW1ENN1</accession>
<keyword evidence="4" id="KW-1185">Reference proteome</keyword>
<keyword evidence="1" id="KW-0732">Signal</keyword>
<dbReference type="Pfam" id="PF00578">
    <property type="entry name" value="AhpC-TSA"/>
    <property type="match status" value="1"/>
</dbReference>
<dbReference type="EMBL" id="JBHSPH010000020">
    <property type="protein sequence ID" value="MFC5865456.1"/>
    <property type="molecule type" value="Genomic_DNA"/>
</dbReference>
<dbReference type="CDD" id="cd02969">
    <property type="entry name" value="PRX_like1"/>
    <property type="match status" value="1"/>
</dbReference>
<dbReference type="InterPro" id="IPR013766">
    <property type="entry name" value="Thioredoxin_domain"/>
</dbReference>
<dbReference type="CDD" id="cd02966">
    <property type="entry name" value="TlpA_like_family"/>
    <property type="match status" value="1"/>
</dbReference>